<dbReference type="Proteomes" id="UP000033910">
    <property type="component" value="Unassembled WGS sequence"/>
</dbReference>
<feature type="region of interest" description="Disordered" evidence="1">
    <location>
        <begin position="41"/>
        <end position="66"/>
    </location>
</feature>
<dbReference type="EMBL" id="LCGF01000035">
    <property type="protein sequence ID" value="KKT09512.1"/>
    <property type="molecule type" value="Genomic_DNA"/>
</dbReference>
<feature type="compositionally biased region" description="Basic and acidic residues" evidence="1">
    <location>
        <begin position="41"/>
        <end position="53"/>
    </location>
</feature>
<evidence type="ECO:0000313" key="2">
    <source>
        <dbReference type="EMBL" id="KKT09512.1"/>
    </source>
</evidence>
<reference evidence="2 3" key="1">
    <citation type="journal article" date="2015" name="Nature">
        <title>rRNA introns, odd ribosomes, and small enigmatic genomes across a large radiation of phyla.</title>
        <authorList>
            <person name="Brown C.T."/>
            <person name="Hug L.A."/>
            <person name="Thomas B.C."/>
            <person name="Sharon I."/>
            <person name="Castelle C.J."/>
            <person name="Singh A."/>
            <person name="Wilkins M.J."/>
            <person name="Williams K.H."/>
            <person name="Banfield J.F."/>
        </authorList>
    </citation>
    <scope>NUCLEOTIDE SEQUENCE [LARGE SCALE GENOMIC DNA]</scope>
</reference>
<name>A0A0G1GQ26_UNCKA</name>
<proteinExistence type="predicted"/>
<gene>
    <name evidence="2" type="ORF">UV89_C0035G0002</name>
</gene>
<evidence type="ECO:0000313" key="3">
    <source>
        <dbReference type="Proteomes" id="UP000033910"/>
    </source>
</evidence>
<organism evidence="2 3">
    <name type="scientific">candidate division WWE3 bacterium GW2011_GWB2_43_22</name>
    <dbReference type="NCBI Taxonomy" id="1619118"/>
    <lineage>
        <taxon>Bacteria</taxon>
        <taxon>Katanobacteria</taxon>
    </lineage>
</organism>
<dbReference type="AlphaFoldDB" id="A0A0G1GQ26"/>
<evidence type="ECO:0000256" key="1">
    <source>
        <dbReference type="SAM" id="MobiDB-lite"/>
    </source>
</evidence>
<sequence length="66" mass="7185">MLKSLLFVALEGCESGLIGSLGKRRVAKAARGFEPLSLRQEARRFERRRHDGAEPGSTGASADTNR</sequence>
<accession>A0A0G1GQ26</accession>
<comment type="caution">
    <text evidence="2">The sequence shown here is derived from an EMBL/GenBank/DDBJ whole genome shotgun (WGS) entry which is preliminary data.</text>
</comment>
<protein>
    <submittedName>
        <fullName evidence="2">Uncharacterized protein</fullName>
    </submittedName>
</protein>